<evidence type="ECO:0000313" key="3">
    <source>
        <dbReference type="Proteomes" id="UP000186817"/>
    </source>
</evidence>
<gene>
    <name evidence="2" type="ORF">AK812_SmicGene41664</name>
</gene>
<protein>
    <submittedName>
        <fullName evidence="2">Uncharacterized protein</fullName>
    </submittedName>
</protein>
<dbReference type="EMBL" id="LSRX01001649">
    <property type="protein sequence ID" value="OLP78191.1"/>
    <property type="molecule type" value="Genomic_DNA"/>
</dbReference>
<dbReference type="AlphaFoldDB" id="A0A1Q9C5J6"/>
<evidence type="ECO:0000256" key="1">
    <source>
        <dbReference type="SAM" id="MobiDB-lite"/>
    </source>
</evidence>
<dbReference type="Proteomes" id="UP000186817">
    <property type="component" value="Unassembled WGS sequence"/>
</dbReference>
<name>A0A1Q9C5J6_SYMMI</name>
<dbReference type="Gene3D" id="3.40.50.150">
    <property type="entry name" value="Vaccinia Virus protein VP39"/>
    <property type="match status" value="1"/>
</dbReference>
<proteinExistence type="predicted"/>
<feature type="compositionally biased region" description="Acidic residues" evidence="1">
    <location>
        <begin position="11"/>
        <end position="24"/>
    </location>
</feature>
<keyword evidence="3" id="KW-1185">Reference proteome</keyword>
<feature type="region of interest" description="Disordered" evidence="1">
    <location>
        <begin position="1"/>
        <end position="72"/>
    </location>
</feature>
<dbReference type="OrthoDB" id="411808at2759"/>
<sequence length="1230" mass="137051">MQALPAAKAEEVEEHFEDVEGDSEPETRPPLKRFRKKPQRGHDGARGAVLDAMLDEDIEMNSPRGPSKKIEDRLDALRAKLQGKQAEVKVNKSAGAVLAARAAESSQKPRRKRKTGATVIRQLRKALVPGGSQGSEGKDETDDESDEGDDELDDDDVAVVGWQAKRKQLRKLADDKPGKLLLTTLQGLHEQLGAATGEESNDPLSPVMVRYLLTMVMPSFPSKLNGGEKYRELRTLCQALDCLLRGKVDSAGDILVQRFKSLVMGLRDGTERFGHYLELIPEESLGVTSAHDEAFYARELAVKAAKSEEDRLGEDRRVTFADEAHNEACGWSSPLFPPVNNAGTAAQRAALGHITELVDHFCRCPLELRNGKSFEDIVRSKGLDYAGEEVLRALPVRLGEIAPGLPADGVAGSLEAASVAAGRVQSWLTEPSSCLLPQDQWPDPLPKASMNCTREDWLEIARVLVAENIMEPIKREEIFRVRGELLLNGIFAVEKKGVPAPGETRITRLIMNCVPSNSIQRLMEGDLPTLSSSSQWTAAYLHPSQVLLWSGDDQRGAFYAWRLPKAWRRFLAFRWPVPGHVVGVPNESEVYLSSAVIPMGWLNAVSLFQHLHRQLGLAPQPTGAGLPAESEWRRDRPVPASATTLSGGWIQYYLDDFDAPEFVGREQWQRLRGVLSSTHRRQRDAYSRQGVAISQDKSHVRELSVNRMGAHVDGDKGFLSVPMQKLLEVGWMCIWALGERSMCEKPLLMLLGRLVRCFEFRRPLMGLLNEVWPRGKWFFRRSLKAPAVRELLRGLCASAGLTEEGKTLLDNLEGGDVPAFRPTGALESNRGDGPRVLAVSLFDSVGAVVCALTRLPCQVIGYASSNIDKNSKRLLRRRWPGVIQLGNIESIDSKLIEHLHTSVNHRLDVVIVGAGCPCQAVSEHEFDMQSQRFFHVLRVLELFKRVFEVPVHSFVENTFSITTESRRAFNGILGTKPLLLDAKWLSWCERPRLFWCSWDVQPVDGEALIDRGDHFELKLPLTRGDPAEWLDAGCVWNGKEHEWLPALTRPKRRKTQPSDPDGLASASQEAVERWEQDQYRLQVYNYESDVMVKGVDGALRLPSPSERETLMGFDRGYLSKAISPKLSHDEAFDLVGHMVGNSFHVHVVVVLLHSLLVKFGVATGRDLVNLRASQGSSPGMLKLMTPRNWCSISCDRQSVVVLMFGLTSVYRFAYKHGHVRASTLHCFIGV</sequence>
<comment type="caution">
    <text evidence="2">The sequence shown here is derived from an EMBL/GenBank/DDBJ whole genome shotgun (WGS) entry which is preliminary data.</text>
</comment>
<dbReference type="SUPFAM" id="SSF53335">
    <property type="entry name" value="S-adenosyl-L-methionine-dependent methyltransferases"/>
    <property type="match status" value="1"/>
</dbReference>
<reference evidence="2 3" key="1">
    <citation type="submission" date="2016-02" db="EMBL/GenBank/DDBJ databases">
        <title>Genome analysis of coral dinoflagellate symbionts highlights evolutionary adaptations to a symbiotic lifestyle.</title>
        <authorList>
            <person name="Aranda M."/>
            <person name="Li Y."/>
            <person name="Liew Y.J."/>
            <person name="Baumgarten S."/>
            <person name="Simakov O."/>
            <person name="Wilson M."/>
            <person name="Piel J."/>
            <person name="Ashoor H."/>
            <person name="Bougouffa S."/>
            <person name="Bajic V.B."/>
            <person name="Ryu T."/>
            <person name="Ravasi T."/>
            <person name="Bayer T."/>
            <person name="Micklem G."/>
            <person name="Kim H."/>
            <person name="Bhak J."/>
            <person name="Lajeunesse T.C."/>
            <person name="Voolstra C.R."/>
        </authorList>
    </citation>
    <scope>NUCLEOTIDE SEQUENCE [LARGE SCALE GENOMIC DNA]</scope>
    <source>
        <strain evidence="2 3">CCMP2467</strain>
    </source>
</reference>
<feature type="compositionally biased region" description="Acidic residues" evidence="1">
    <location>
        <begin position="139"/>
        <end position="155"/>
    </location>
</feature>
<dbReference type="InterPro" id="IPR029063">
    <property type="entry name" value="SAM-dependent_MTases_sf"/>
</dbReference>
<accession>A0A1Q9C5J6</accession>
<organism evidence="2 3">
    <name type="scientific">Symbiodinium microadriaticum</name>
    <name type="common">Dinoflagellate</name>
    <name type="synonym">Zooxanthella microadriatica</name>
    <dbReference type="NCBI Taxonomy" id="2951"/>
    <lineage>
        <taxon>Eukaryota</taxon>
        <taxon>Sar</taxon>
        <taxon>Alveolata</taxon>
        <taxon>Dinophyceae</taxon>
        <taxon>Suessiales</taxon>
        <taxon>Symbiodiniaceae</taxon>
        <taxon>Symbiodinium</taxon>
    </lineage>
</organism>
<feature type="region of interest" description="Disordered" evidence="1">
    <location>
        <begin position="1048"/>
        <end position="1067"/>
    </location>
</feature>
<feature type="region of interest" description="Disordered" evidence="1">
    <location>
        <begin position="124"/>
        <end position="155"/>
    </location>
</feature>
<feature type="region of interest" description="Disordered" evidence="1">
    <location>
        <begin position="99"/>
        <end position="118"/>
    </location>
</feature>
<evidence type="ECO:0000313" key="2">
    <source>
        <dbReference type="EMBL" id="OLP78191.1"/>
    </source>
</evidence>
<feature type="compositionally biased region" description="Basic residues" evidence="1">
    <location>
        <begin position="30"/>
        <end position="39"/>
    </location>
</feature>